<keyword evidence="5" id="KW-0067">ATP-binding</keyword>
<feature type="domain" description="ABC transporter" evidence="9">
    <location>
        <begin position="30"/>
        <end position="271"/>
    </location>
</feature>
<keyword evidence="4" id="KW-0547">Nucleotide-binding</keyword>
<evidence type="ECO:0000256" key="3">
    <source>
        <dbReference type="ARBA" id="ARBA00022692"/>
    </source>
</evidence>
<evidence type="ECO:0000256" key="5">
    <source>
        <dbReference type="ARBA" id="ARBA00022840"/>
    </source>
</evidence>
<name>A0A7S0WJA2_9CHLO</name>
<accession>A0A7S0WJA2</accession>
<feature type="transmembrane region" description="Helical" evidence="8">
    <location>
        <begin position="377"/>
        <end position="394"/>
    </location>
</feature>
<dbReference type="SMART" id="SM00382">
    <property type="entry name" value="AAA"/>
    <property type="match status" value="1"/>
</dbReference>
<feature type="transmembrane region" description="Helical" evidence="8">
    <location>
        <begin position="442"/>
        <end position="467"/>
    </location>
</feature>
<evidence type="ECO:0000256" key="2">
    <source>
        <dbReference type="ARBA" id="ARBA00022448"/>
    </source>
</evidence>
<proteinExistence type="predicted"/>
<gene>
    <name evidence="10" type="ORF">OMED0930_LOCUS2558</name>
</gene>
<sequence length="608" mass="67016">MSLRYERELTRRDSVRWDDASTGKGSRVTLAFKDVSFSVQGRKILDECSGVASSGELVAVMGPSGCGKTTLLDCLANKKTAPYQGTFTVNGAPRDRLYGRLTAYVPQEDVHLGYLTVRETVTFEQRLMSESAGLSGLEAGTNAEVDETLALLGLDGIADTLVGDSTLRGISGGQKRRLSLARKIVCRVSLLFADEPTSGLSSADAEIMMRAIKLLTRKRGTGVVLVIHQPRPEVAELFDQLWLLAPGPGRFVYTGGNKAAQRYFEAAGFPVPAFNNPTDFYLDVITPESIDSHPEELVEYFNRTQRKAIQDAVEREMSTSPPQKAIDILRNHLLARGIPGDVHDRATPTSFTRQISVLMNRKLLVLKRDLQSLKQRLGICAVQGVIIGLIFQGIGKKLPVQQVAFAFAVCYDAIISNLTVLPGLVNARFKFKLDQSDSLYSSLAYCTVETVTYFALSISFNFITVLINFSFSGYEWKHFQTIYCWSLLCFFAMSNFFKMIAACAPTGEASIQTATPGLLITVMFSNFFVSRATAPVYLRWCVYVSPMAWAIEQILTALHPDDADLITVYGYDFSHAQTIRAVLACVFAGVVCQALEIIALERLNPLAR</sequence>
<dbReference type="GO" id="GO:0016020">
    <property type="term" value="C:membrane"/>
    <property type="evidence" value="ECO:0007669"/>
    <property type="project" value="UniProtKB-SubCell"/>
</dbReference>
<dbReference type="InterPro" id="IPR050352">
    <property type="entry name" value="ABCG_transporters"/>
</dbReference>
<dbReference type="InterPro" id="IPR043926">
    <property type="entry name" value="ABCG_dom"/>
</dbReference>
<dbReference type="GO" id="GO:0016887">
    <property type="term" value="F:ATP hydrolysis activity"/>
    <property type="evidence" value="ECO:0007669"/>
    <property type="project" value="InterPro"/>
</dbReference>
<dbReference type="InterPro" id="IPR003593">
    <property type="entry name" value="AAA+_ATPase"/>
</dbReference>
<dbReference type="Pfam" id="PF01061">
    <property type="entry name" value="ABC2_membrane"/>
    <property type="match status" value="1"/>
</dbReference>
<keyword evidence="6 8" id="KW-1133">Transmembrane helix</keyword>
<evidence type="ECO:0000259" key="9">
    <source>
        <dbReference type="PROSITE" id="PS50893"/>
    </source>
</evidence>
<evidence type="ECO:0000256" key="4">
    <source>
        <dbReference type="ARBA" id="ARBA00022741"/>
    </source>
</evidence>
<evidence type="ECO:0000256" key="6">
    <source>
        <dbReference type="ARBA" id="ARBA00022989"/>
    </source>
</evidence>
<dbReference type="AlphaFoldDB" id="A0A7S0WJA2"/>
<keyword evidence="7 8" id="KW-0472">Membrane</keyword>
<dbReference type="InterPro" id="IPR003439">
    <property type="entry name" value="ABC_transporter-like_ATP-bd"/>
</dbReference>
<feature type="transmembrane region" description="Helical" evidence="8">
    <location>
        <begin position="579"/>
        <end position="600"/>
    </location>
</feature>
<dbReference type="GO" id="GO:0140359">
    <property type="term" value="F:ABC-type transporter activity"/>
    <property type="evidence" value="ECO:0007669"/>
    <property type="project" value="InterPro"/>
</dbReference>
<feature type="transmembrane region" description="Helical" evidence="8">
    <location>
        <begin position="509"/>
        <end position="529"/>
    </location>
</feature>
<dbReference type="Pfam" id="PF00005">
    <property type="entry name" value="ABC_tran"/>
    <property type="match status" value="1"/>
</dbReference>
<evidence type="ECO:0000256" key="8">
    <source>
        <dbReference type="SAM" id="Phobius"/>
    </source>
</evidence>
<dbReference type="SUPFAM" id="SSF52540">
    <property type="entry name" value="P-loop containing nucleoside triphosphate hydrolases"/>
    <property type="match status" value="1"/>
</dbReference>
<feature type="transmembrane region" description="Helical" evidence="8">
    <location>
        <begin position="479"/>
        <end position="497"/>
    </location>
</feature>
<dbReference type="PROSITE" id="PS50893">
    <property type="entry name" value="ABC_TRANSPORTER_2"/>
    <property type="match status" value="1"/>
</dbReference>
<feature type="transmembrane region" description="Helical" evidence="8">
    <location>
        <begin position="400"/>
        <end position="421"/>
    </location>
</feature>
<protein>
    <recommendedName>
        <fullName evidence="9">ABC transporter domain-containing protein</fullName>
    </recommendedName>
</protein>
<evidence type="ECO:0000256" key="7">
    <source>
        <dbReference type="ARBA" id="ARBA00023136"/>
    </source>
</evidence>
<reference evidence="10" key="1">
    <citation type="submission" date="2021-01" db="EMBL/GenBank/DDBJ databases">
        <authorList>
            <person name="Corre E."/>
            <person name="Pelletier E."/>
            <person name="Niang G."/>
            <person name="Scheremetjew M."/>
            <person name="Finn R."/>
            <person name="Kale V."/>
            <person name="Holt S."/>
            <person name="Cochrane G."/>
            <person name="Meng A."/>
            <person name="Brown T."/>
            <person name="Cohen L."/>
        </authorList>
    </citation>
    <scope>NUCLEOTIDE SEQUENCE</scope>
    <source>
        <strain evidence="10">Clade-D-RCC1621</strain>
    </source>
</reference>
<dbReference type="Pfam" id="PF19055">
    <property type="entry name" value="ABC2_membrane_7"/>
    <property type="match status" value="1"/>
</dbReference>
<keyword evidence="3 8" id="KW-0812">Transmembrane</keyword>
<dbReference type="InterPro" id="IPR027417">
    <property type="entry name" value="P-loop_NTPase"/>
</dbReference>
<evidence type="ECO:0000256" key="1">
    <source>
        <dbReference type="ARBA" id="ARBA00004141"/>
    </source>
</evidence>
<keyword evidence="2" id="KW-0813">Transport</keyword>
<comment type="subcellular location">
    <subcellularLocation>
        <location evidence="1">Membrane</location>
        <topology evidence="1">Multi-pass membrane protein</topology>
    </subcellularLocation>
</comment>
<dbReference type="EMBL" id="HBFO01003730">
    <property type="protein sequence ID" value="CAD8811464.1"/>
    <property type="molecule type" value="Transcribed_RNA"/>
</dbReference>
<dbReference type="Gene3D" id="3.40.50.300">
    <property type="entry name" value="P-loop containing nucleotide triphosphate hydrolases"/>
    <property type="match status" value="1"/>
</dbReference>
<evidence type="ECO:0000313" key="10">
    <source>
        <dbReference type="EMBL" id="CAD8811464.1"/>
    </source>
</evidence>
<dbReference type="PANTHER" id="PTHR48041">
    <property type="entry name" value="ABC TRANSPORTER G FAMILY MEMBER 28"/>
    <property type="match status" value="1"/>
</dbReference>
<dbReference type="PANTHER" id="PTHR48041:SF91">
    <property type="entry name" value="ABC TRANSPORTER G FAMILY MEMBER 28"/>
    <property type="match status" value="1"/>
</dbReference>
<dbReference type="InterPro" id="IPR013525">
    <property type="entry name" value="ABC2_TM"/>
</dbReference>
<dbReference type="GO" id="GO:0005524">
    <property type="term" value="F:ATP binding"/>
    <property type="evidence" value="ECO:0007669"/>
    <property type="project" value="UniProtKB-KW"/>
</dbReference>
<organism evidence="10">
    <name type="scientific">Ostreococcus mediterraneus</name>
    <dbReference type="NCBI Taxonomy" id="1486918"/>
    <lineage>
        <taxon>Eukaryota</taxon>
        <taxon>Viridiplantae</taxon>
        <taxon>Chlorophyta</taxon>
        <taxon>Mamiellophyceae</taxon>
        <taxon>Mamiellales</taxon>
        <taxon>Bathycoccaceae</taxon>
        <taxon>Ostreococcus</taxon>
    </lineage>
</organism>